<comment type="cofactor">
    <cofactor evidence="3">
        <name>pyridoxal 5'-phosphate</name>
        <dbReference type="ChEBI" id="CHEBI:597326"/>
    </cofactor>
</comment>
<dbReference type="Gene3D" id="3.20.20.10">
    <property type="entry name" value="Alanine racemase"/>
    <property type="match status" value="1"/>
</dbReference>
<accession>A0A5C6ELV9</accession>
<dbReference type="RefSeq" id="WP_146460023.1">
    <property type="nucleotide sequence ID" value="NZ_SJPW01000006.1"/>
</dbReference>
<dbReference type="EMBL" id="SJPW01000006">
    <property type="protein sequence ID" value="TWU48591.1"/>
    <property type="molecule type" value="Genomic_DNA"/>
</dbReference>
<dbReference type="PIRSF" id="PIRSF004848">
    <property type="entry name" value="YBL036c_PLPDEIII"/>
    <property type="match status" value="1"/>
</dbReference>
<feature type="domain" description="Alanine racemase N-terminal" evidence="5">
    <location>
        <begin position="47"/>
        <end position="229"/>
    </location>
</feature>
<comment type="caution">
    <text evidence="6">The sequence shown here is derived from an EMBL/GenBank/DDBJ whole genome shotgun (WGS) entry which is preliminary data.</text>
</comment>
<dbReference type="InterPro" id="IPR011078">
    <property type="entry name" value="PyrdxlP_homeostasis"/>
</dbReference>
<dbReference type="InterPro" id="IPR001608">
    <property type="entry name" value="Ala_racemase_N"/>
</dbReference>
<dbReference type="Proteomes" id="UP000318288">
    <property type="component" value="Unassembled WGS sequence"/>
</dbReference>
<evidence type="ECO:0000313" key="6">
    <source>
        <dbReference type="EMBL" id="TWU48591.1"/>
    </source>
</evidence>
<dbReference type="InterPro" id="IPR029066">
    <property type="entry name" value="PLP-binding_barrel"/>
</dbReference>
<evidence type="ECO:0000256" key="3">
    <source>
        <dbReference type="PIRSR" id="PIRSR004848-1"/>
    </source>
</evidence>
<dbReference type="PANTHER" id="PTHR10146:SF14">
    <property type="entry name" value="PYRIDOXAL PHOSPHATE HOMEOSTASIS PROTEIN"/>
    <property type="match status" value="1"/>
</dbReference>
<feature type="modified residue" description="N6-(pyridoxal phosphate)lysine" evidence="2 3">
    <location>
        <position position="41"/>
    </location>
</feature>
<name>A0A5C6ELV9_9BACT</name>
<proteinExistence type="inferred from homology"/>
<dbReference type="CDD" id="cd00635">
    <property type="entry name" value="PLPDE_III_YBL036c_like"/>
    <property type="match status" value="1"/>
</dbReference>
<dbReference type="GO" id="GO:0030170">
    <property type="term" value="F:pyridoxal phosphate binding"/>
    <property type="evidence" value="ECO:0007669"/>
    <property type="project" value="UniProtKB-UniRule"/>
</dbReference>
<organism evidence="6 7">
    <name type="scientific">Rubripirellula tenax</name>
    <dbReference type="NCBI Taxonomy" id="2528015"/>
    <lineage>
        <taxon>Bacteria</taxon>
        <taxon>Pseudomonadati</taxon>
        <taxon>Planctomycetota</taxon>
        <taxon>Planctomycetia</taxon>
        <taxon>Pirellulales</taxon>
        <taxon>Pirellulaceae</taxon>
        <taxon>Rubripirellula</taxon>
    </lineage>
</organism>
<keyword evidence="1 2" id="KW-0663">Pyridoxal phosphate</keyword>
<dbReference type="Pfam" id="PF01168">
    <property type="entry name" value="Ala_racemase_N"/>
    <property type="match status" value="1"/>
</dbReference>
<evidence type="ECO:0000256" key="1">
    <source>
        <dbReference type="ARBA" id="ARBA00022898"/>
    </source>
</evidence>
<gene>
    <name evidence="6" type="ORF">Poly51_44910</name>
</gene>
<dbReference type="AlphaFoldDB" id="A0A5C6ELV9"/>
<reference evidence="6 7" key="1">
    <citation type="submission" date="2019-02" db="EMBL/GenBank/DDBJ databases">
        <title>Deep-cultivation of Planctomycetes and their phenomic and genomic characterization uncovers novel biology.</title>
        <authorList>
            <person name="Wiegand S."/>
            <person name="Jogler M."/>
            <person name="Boedeker C."/>
            <person name="Pinto D."/>
            <person name="Vollmers J."/>
            <person name="Rivas-Marin E."/>
            <person name="Kohn T."/>
            <person name="Peeters S.H."/>
            <person name="Heuer A."/>
            <person name="Rast P."/>
            <person name="Oberbeckmann S."/>
            <person name="Bunk B."/>
            <person name="Jeske O."/>
            <person name="Meyerdierks A."/>
            <person name="Storesund J.E."/>
            <person name="Kallscheuer N."/>
            <person name="Luecker S."/>
            <person name="Lage O.M."/>
            <person name="Pohl T."/>
            <person name="Merkel B.J."/>
            <person name="Hornburger P."/>
            <person name="Mueller R.-W."/>
            <person name="Bruemmer F."/>
            <person name="Labrenz M."/>
            <person name="Spormann A.M."/>
            <person name="Op Den Camp H."/>
            <person name="Overmann J."/>
            <person name="Amann R."/>
            <person name="Jetten M.S.M."/>
            <person name="Mascher T."/>
            <person name="Medema M.H."/>
            <person name="Devos D.P."/>
            <person name="Kaster A.-K."/>
            <person name="Ovreas L."/>
            <person name="Rohde M."/>
            <person name="Galperin M.Y."/>
            <person name="Jogler C."/>
        </authorList>
    </citation>
    <scope>NUCLEOTIDE SEQUENCE [LARGE SCALE GENOMIC DNA]</scope>
    <source>
        <strain evidence="6 7">Poly51</strain>
    </source>
</reference>
<dbReference type="PANTHER" id="PTHR10146">
    <property type="entry name" value="PROLINE SYNTHETASE CO-TRANSCRIBED BACTERIAL HOMOLOG PROTEIN"/>
    <property type="match status" value="1"/>
</dbReference>
<dbReference type="HAMAP" id="MF_02087">
    <property type="entry name" value="PLP_homeostasis"/>
    <property type="match status" value="1"/>
</dbReference>
<evidence type="ECO:0000256" key="2">
    <source>
        <dbReference type="HAMAP-Rule" id="MF_02087"/>
    </source>
</evidence>
<comment type="function">
    <text evidence="2">Pyridoxal 5'-phosphate (PLP)-binding protein, which is involved in PLP homeostasis.</text>
</comment>
<dbReference type="OrthoDB" id="9804072at2"/>
<evidence type="ECO:0000256" key="4">
    <source>
        <dbReference type="RuleBase" id="RU004514"/>
    </source>
</evidence>
<sequence>MDSNAVDRLAENWNTVAGEVRDAAAKAGRDADDITVIGVTKYVDASVTAMLVDAGCKHLGENRPQVLWQKAESLAFDDDVRWHVIGHLQRNKARRTLRHRPIIHSVDSPRLLATIAEESAAEDFVTDVLLEVNASDEEAKTGMSPDEIRSLLETIPQSGVRVVGIMAMAGWGTDSDAAQRQFAATRHFRDQLSTQFGLPLPHLSMGMSGDFVEAIAEGATMVRIGSRLYEGVIKIGH</sequence>
<dbReference type="NCBIfam" id="TIGR00044">
    <property type="entry name" value="YggS family pyridoxal phosphate-dependent enzyme"/>
    <property type="match status" value="1"/>
</dbReference>
<keyword evidence="7" id="KW-1185">Reference proteome</keyword>
<comment type="similarity">
    <text evidence="2 4">Belongs to the pyridoxal phosphate-binding protein YggS/PROSC family.</text>
</comment>
<evidence type="ECO:0000259" key="5">
    <source>
        <dbReference type="Pfam" id="PF01168"/>
    </source>
</evidence>
<evidence type="ECO:0000313" key="7">
    <source>
        <dbReference type="Proteomes" id="UP000318288"/>
    </source>
</evidence>
<protein>
    <recommendedName>
        <fullName evidence="2">Pyridoxal phosphate homeostasis protein</fullName>
        <shortName evidence="2">PLP homeostasis protein</shortName>
    </recommendedName>
</protein>
<dbReference type="SUPFAM" id="SSF51419">
    <property type="entry name" value="PLP-binding barrel"/>
    <property type="match status" value="1"/>
</dbReference>